<evidence type="ECO:0000313" key="2">
    <source>
        <dbReference type="Proteomes" id="UP001163046"/>
    </source>
</evidence>
<organism evidence="1 2">
    <name type="scientific">Desmophyllum pertusum</name>
    <dbReference type="NCBI Taxonomy" id="174260"/>
    <lineage>
        <taxon>Eukaryota</taxon>
        <taxon>Metazoa</taxon>
        <taxon>Cnidaria</taxon>
        <taxon>Anthozoa</taxon>
        <taxon>Hexacorallia</taxon>
        <taxon>Scleractinia</taxon>
        <taxon>Caryophylliina</taxon>
        <taxon>Caryophylliidae</taxon>
        <taxon>Desmophyllum</taxon>
    </lineage>
</organism>
<reference evidence="1" key="1">
    <citation type="submission" date="2023-01" db="EMBL/GenBank/DDBJ databases">
        <title>Genome assembly of the deep-sea coral Lophelia pertusa.</title>
        <authorList>
            <person name="Herrera S."/>
            <person name="Cordes E."/>
        </authorList>
    </citation>
    <scope>NUCLEOTIDE SEQUENCE</scope>
    <source>
        <strain evidence="1">USNM1676648</strain>
        <tissue evidence="1">Polyp</tissue>
    </source>
</reference>
<accession>A0A9W9ZI48</accession>
<dbReference type="Gene3D" id="2.120.10.30">
    <property type="entry name" value="TolB, C-terminal domain"/>
    <property type="match status" value="1"/>
</dbReference>
<dbReference type="AlphaFoldDB" id="A0A9W9ZI48"/>
<evidence type="ECO:0000313" key="1">
    <source>
        <dbReference type="EMBL" id="KAJ7381775.1"/>
    </source>
</evidence>
<dbReference type="Proteomes" id="UP001163046">
    <property type="component" value="Unassembled WGS sequence"/>
</dbReference>
<comment type="caution">
    <text evidence="1">The sequence shown here is derived from an EMBL/GenBank/DDBJ whole genome shotgun (WGS) entry which is preliminary data.</text>
</comment>
<proteinExistence type="predicted"/>
<protein>
    <submittedName>
        <fullName evidence="1">Uncharacterized protein</fullName>
    </submittedName>
</protein>
<dbReference type="SUPFAM" id="SSF101898">
    <property type="entry name" value="NHL repeat"/>
    <property type="match status" value="1"/>
</dbReference>
<dbReference type="EMBL" id="MU826023">
    <property type="protein sequence ID" value="KAJ7381775.1"/>
    <property type="molecule type" value="Genomic_DNA"/>
</dbReference>
<name>A0A9W9ZI48_9CNID</name>
<dbReference type="InterPro" id="IPR011042">
    <property type="entry name" value="6-blade_b-propeller_TolB-like"/>
</dbReference>
<sequence>MFDITGSFIRCLVEVDDDEDISFSSISVDEDGRILIACNGSRPCVQVYSTEDDEKYDLAMELGGEHLASPEKAIFYDGKFFVSDGDGSKNTTSIKVFDGEGALLQSFDEDKHCLGQRDNMGIDITYPIRMTFDKSNSTLLAYHGIQREIRVLRLDGSQVSTIKQCPGQGTSL</sequence>
<gene>
    <name evidence="1" type="ORF">OS493_039081</name>
</gene>
<keyword evidence="2" id="KW-1185">Reference proteome</keyword>